<protein>
    <submittedName>
        <fullName evidence="1">Uncharacterized protein</fullName>
    </submittedName>
</protein>
<accession>K8XLF6</accession>
<comment type="caution">
    <text evidence="1">The sequence shown here is derived from an EMBL/GenBank/DDBJ whole genome shotgun (WGS) entry which is preliminary data.</text>
</comment>
<dbReference type="EMBL" id="AJYC02000090">
    <property type="protein sequence ID" value="EKT79087.1"/>
    <property type="molecule type" value="Genomic_DNA"/>
</dbReference>
<evidence type="ECO:0000313" key="2">
    <source>
        <dbReference type="Proteomes" id="UP000005951"/>
    </source>
</evidence>
<reference evidence="1 2" key="1">
    <citation type="journal article" date="2013" name="Genome Announc.">
        <title>Draft Genome Sequence of Rhodococcus opacus Strain M213 Shows a Diverse Catabolic Potential.</title>
        <authorList>
            <person name="Pathak A."/>
            <person name="Green S.J."/>
            <person name="Ogram A."/>
            <person name="Chauhan A."/>
        </authorList>
    </citation>
    <scope>NUCLEOTIDE SEQUENCE [LARGE SCALE GENOMIC DNA]</scope>
    <source>
        <strain evidence="1 2">M213</strain>
    </source>
</reference>
<gene>
    <name evidence="1" type="ORF">WSS_A29404</name>
</gene>
<dbReference type="AlphaFoldDB" id="K8XLF6"/>
<sequence>MDLRFDPPLIEHGLNASAFRYQWEKLTYMFDLPDPASFPKLEIDEADEPILSRFVEVCRRLAGYSAINDSSRLMFESKGESDWTVTAEHPSDEAFAGTSVFFRQLHNSGDEASYDKVKGILFKSARRLPPDQFSRFKAQMTFWDDARKALMNKMLATLVCEKAASPNAPADFPFSYKGVNPAELIVTYNYGDSLHWGTHKERFVELTADPTNAVFYKYSCLIAMVVLSHFYFGVAEIIESVQATNSATDA</sequence>
<dbReference type="Proteomes" id="UP000005951">
    <property type="component" value="Unassembled WGS sequence"/>
</dbReference>
<evidence type="ECO:0000313" key="1">
    <source>
        <dbReference type="EMBL" id="EKT79087.1"/>
    </source>
</evidence>
<organism evidence="1 2">
    <name type="scientific">Rhodococcus opacus M213</name>
    <dbReference type="NCBI Taxonomy" id="1129896"/>
    <lineage>
        <taxon>Bacteria</taxon>
        <taxon>Bacillati</taxon>
        <taxon>Actinomycetota</taxon>
        <taxon>Actinomycetes</taxon>
        <taxon>Mycobacteriales</taxon>
        <taxon>Nocardiaceae</taxon>
        <taxon>Rhodococcus</taxon>
    </lineage>
</organism>
<proteinExistence type="predicted"/>
<name>K8XLF6_RHOOP</name>